<protein>
    <submittedName>
        <fullName evidence="1">Uncharacterized protein</fullName>
    </submittedName>
</protein>
<reference evidence="1" key="1">
    <citation type="submission" date="2016-04" db="EMBL/GenBank/DDBJ databases">
        <authorList>
            <person name="Evans L.H."/>
            <person name="Alamgir A."/>
            <person name="Owens N."/>
            <person name="Weber N.D."/>
            <person name="Virtaneva K."/>
            <person name="Barbian K."/>
            <person name="Babar A."/>
            <person name="Rosenke K."/>
        </authorList>
    </citation>
    <scope>NUCLEOTIDE SEQUENCE</scope>
    <source>
        <strain evidence="1">86</strain>
    </source>
</reference>
<name>A0A212JI55_9DELT</name>
<dbReference type="EMBL" id="FLUQ01000001">
    <property type="protein sequence ID" value="SBV99104.1"/>
    <property type="molecule type" value="Genomic_DNA"/>
</dbReference>
<evidence type="ECO:0000313" key="1">
    <source>
        <dbReference type="EMBL" id="SBV99104.1"/>
    </source>
</evidence>
<sequence length="85" mass="9188">MARRKTAAKEDAPLPAVGEALSDEDRVARLEEAVNRQLDYVLQNEVTDLAARIRDIKAAMDMIRAIKAGGAAKTGDASMSISFLE</sequence>
<accession>A0A212JI55</accession>
<dbReference type="AlphaFoldDB" id="A0A212JI55"/>
<gene>
    <name evidence="1" type="ORF">KL86DPRO_11514</name>
</gene>
<organism evidence="1">
    <name type="scientific">uncultured delta proteobacterium</name>
    <dbReference type="NCBI Taxonomy" id="34034"/>
    <lineage>
        <taxon>Bacteria</taxon>
        <taxon>Deltaproteobacteria</taxon>
        <taxon>environmental samples</taxon>
    </lineage>
</organism>
<proteinExistence type="predicted"/>